<proteinExistence type="predicted"/>
<dbReference type="AlphaFoldDB" id="B2VRF7"/>
<evidence type="ECO:0000256" key="1">
    <source>
        <dbReference type="SAM" id="MobiDB-lite"/>
    </source>
</evidence>
<gene>
    <name evidence="2" type="ORF">PTRG_00138</name>
</gene>
<name>B2VRF7_PYRTR</name>
<feature type="compositionally biased region" description="Basic and acidic residues" evidence="1">
    <location>
        <begin position="1"/>
        <end position="15"/>
    </location>
</feature>
<organism evidence="2 3">
    <name type="scientific">Pyrenophora tritici-repentis (strain Pt-1C-BFP)</name>
    <name type="common">Wheat tan spot fungus</name>
    <name type="synonym">Drechslera tritici-repentis</name>
    <dbReference type="NCBI Taxonomy" id="426418"/>
    <lineage>
        <taxon>Eukaryota</taxon>
        <taxon>Fungi</taxon>
        <taxon>Dikarya</taxon>
        <taxon>Ascomycota</taxon>
        <taxon>Pezizomycotina</taxon>
        <taxon>Dothideomycetes</taxon>
        <taxon>Pleosporomycetidae</taxon>
        <taxon>Pleosporales</taxon>
        <taxon>Pleosporineae</taxon>
        <taxon>Pleosporaceae</taxon>
        <taxon>Pyrenophora</taxon>
    </lineage>
</organism>
<evidence type="ECO:0000313" key="2">
    <source>
        <dbReference type="EMBL" id="EDU39576.1"/>
    </source>
</evidence>
<dbReference type="HOGENOM" id="CLU_2759030_0_0_1"/>
<sequence length="70" mass="7716">MDGRVAAKDGGEPKARVKRRNKHGWKGRQSRGRRSERKSKVRDGTANWELEVTALTAASLFGTGVGGERH</sequence>
<feature type="region of interest" description="Disordered" evidence="1">
    <location>
        <begin position="1"/>
        <end position="46"/>
    </location>
</feature>
<dbReference type="EMBL" id="DS231615">
    <property type="protein sequence ID" value="EDU39576.1"/>
    <property type="molecule type" value="Genomic_DNA"/>
</dbReference>
<dbReference type="InParanoid" id="B2VRF7"/>
<dbReference type="Proteomes" id="UP000001471">
    <property type="component" value="Unassembled WGS sequence"/>
</dbReference>
<feature type="compositionally biased region" description="Basic residues" evidence="1">
    <location>
        <begin position="16"/>
        <end position="40"/>
    </location>
</feature>
<protein>
    <submittedName>
        <fullName evidence="2">Uncharacterized protein</fullName>
    </submittedName>
</protein>
<reference evidence="3" key="1">
    <citation type="journal article" date="2013" name="G3 (Bethesda)">
        <title>Comparative genomics of a plant-pathogenic fungus, Pyrenophora tritici-repentis, reveals transduplication and the impact of repeat elements on pathogenicity and population divergence.</title>
        <authorList>
            <person name="Manning V.A."/>
            <person name="Pandelova I."/>
            <person name="Dhillon B."/>
            <person name="Wilhelm L.J."/>
            <person name="Goodwin S.B."/>
            <person name="Berlin A.M."/>
            <person name="Figueroa M."/>
            <person name="Freitag M."/>
            <person name="Hane J.K."/>
            <person name="Henrissat B."/>
            <person name="Holman W.H."/>
            <person name="Kodira C.D."/>
            <person name="Martin J."/>
            <person name="Oliver R.P."/>
            <person name="Robbertse B."/>
            <person name="Schackwitz W."/>
            <person name="Schwartz D.C."/>
            <person name="Spatafora J.W."/>
            <person name="Turgeon B.G."/>
            <person name="Yandava C."/>
            <person name="Young S."/>
            <person name="Zhou S."/>
            <person name="Zeng Q."/>
            <person name="Grigoriev I.V."/>
            <person name="Ma L.-J."/>
            <person name="Ciuffetti L.M."/>
        </authorList>
    </citation>
    <scope>NUCLEOTIDE SEQUENCE [LARGE SCALE GENOMIC DNA]</scope>
    <source>
        <strain evidence="3">Pt-1C-BFP</strain>
    </source>
</reference>
<accession>B2VRF7</accession>
<evidence type="ECO:0000313" key="3">
    <source>
        <dbReference type="Proteomes" id="UP000001471"/>
    </source>
</evidence>